<dbReference type="Proteomes" id="UP001054945">
    <property type="component" value="Unassembled WGS sequence"/>
</dbReference>
<dbReference type="AlphaFoldDB" id="A0AAV4RZ07"/>
<proteinExistence type="predicted"/>
<reference evidence="1 2" key="1">
    <citation type="submission" date="2021-06" db="EMBL/GenBank/DDBJ databases">
        <title>Caerostris extrusa draft genome.</title>
        <authorList>
            <person name="Kono N."/>
            <person name="Arakawa K."/>
        </authorList>
    </citation>
    <scope>NUCLEOTIDE SEQUENCE [LARGE SCALE GENOMIC DNA]</scope>
</reference>
<keyword evidence="2" id="KW-1185">Reference proteome</keyword>
<organism evidence="1 2">
    <name type="scientific">Caerostris extrusa</name>
    <name type="common">Bark spider</name>
    <name type="synonym">Caerostris bankana</name>
    <dbReference type="NCBI Taxonomy" id="172846"/>
    <lineage>
        <taxon>Eukaryota</taxon>
        <taxon>Metazoa</taxon>
        <taxon>Ecdysozoa</taxon>
        <taxon>Arthropoda</taxon>
        <taxon>Chelicerata</taxon>
        <taxon>Arachnida</taxon>
        <taxon>Araneae</taxon>
        <taxon>Araneomorphae</taxon>
        <taxon>Entelegynae</taxon>
        <taxon>Araneoidea</taxon>
        <taxon>Araneidae</taxon>
        <taxon>Caerostris</taxon>
    </lineage>
</organism>
<sequence>MAQFSCVYVKESKVTAINFGRGGRNMFHHHDGQELVMNKQKKTSILMDSSHTSSREANWTISVPHLFLKSLAVVTDGNHPIGYGERDRGKGCITVRTTQLEEKFPTSFNLKSRVIANFFPE</sequence>
<evidence type="ECO:0000313" key="2">
    <source>
        <dbReference type="Proteomes" id="UP001054945"/>
    </source>
</evidence>
<gene>
    <name evidence="1" type="ORF">CEXT_142281</name>
</gene>
<protein>
    <submittedName>
        <fullName evidence="1">Uncharacterized protein</fullName>
    </submittedName>
</protein>
<dbReference type="EMBL" id="BPLR01008672">
    <property type="protein sequence ID" value="GIY26339.1"/>
    <property type="molecule type" value="Genomic_DNA"/>
</dbReference>
<name>A0AAV4RZ07_CAEEX</name>
<evidence type="ECO:0000313" key="1">
    <source>
        <dbReference type="EMBL" id="GIY26339.1"/>
    </source>
</evidence>
<comment type="caution">
    <text evidence="1">The sequence shown here is derived from an EMBL/GenBank/DDBJ whole genome shotgun (WGS) entry which is preliminary data.</text>
</comment>
<accession>A0AAV4RZ07</accession>